<organism evidence="10 11">
    <name type="scientific">Eoetvoesiella caeni</name>
    <dbReference type="NCBI Taxonomy" id="645616"/>
    <lineage>
        <taxon>Bacteria</taxon>
        <taxon>Pseudomonadati</taxon>
        <taxon>Pseudomonadota</taxon>
        <taxon>Betaproteobacteria</taxon>
        <taxon>Burkholderiales</taxon>
        <taxon>Alcaligenaceae</taxon>
        <taxon>Eoetvoesiella</taxon>
    </lineage>
</organism>
<keyword evidence="5 8" id="KW-1133">Transmembrane helix</keyword>
<dbReference type="InterPro" id="IPR003399">
    <property type="entry name" value="Mce/MlaD"/>
</dbReference>
<evidence type="ECO:0000256" key="2">
    <source>
        <dbReference type="ARBA" id="ARBA00022475"/>
    </source>
</evidence>
<dbReference type="RefSeq" id="WP_113932636.1">
    <property type="nucleotide sequence ID" value="NZ_JACCEU010000004.1"/>
</dbReference>
<evidence type="ECO:0000313" key="11">
    <source>
        <dbReference type="Proteomes" id="UP000253628"/>
    </source>
</evidence>
<evidence type="ECO:0000313" key="10">
    <source>
        <dbReference type="EMBL" id="RBP40872.1"/>
    </source>
</evidence>
<accession>A0A366HH69</accession>
<gene>
    <name evidence="10" type="ORF">DFR37_103214</name>
</gene>
<evidence type="ECO:0000256" key="1">
    <source>
        <dbReference type="ARBA" id="ARBA00004533"/>
    </source>
</evidence>
<evidence type="ECO:0000256" key="4">
    <source>
        <dbReference type="ARBA" id="ARBA00022692"/>
    </source>
</evidence>
<evidence type="ECO:0000256" key="6">
    <source>
        <dbReference type="ARBA" id="ARBA00023136"/>
    </source>
</evidence>
<dbReference type="AlphaFoldDB" id="A0A366HH69"/>
<feature type="compositionally biased region" description="Low complexity" evidence="7">
    <location>
        <begin position="18"/>
        <end position="37"/>
    </location>
</feature>
<reference evidence="10 11" key="1">
    <citation type="submission" date="2018-06" db="EMBL/GenBank/DDBJ databases">
        <title>Genomic Encyclopedia of Type Strains, Phase IV (KMG-IV): sequencing the most valuable type-strain genomes for metagenomic binning, comparative biology and taxonomic classification.</title>
        <authorList>
            <person name="Goeker M."/>
        </authorList>
    </citation>
    <scope>NUCLEOTIDE SEQUENCE [LARGE SCALE GENOMIC DNA]</scope>
    <source>
        <strain evidence="10 11">DSM 25520</strain>
    </source>
</reference>
<feature type="domain" description="Mce/MlaD" evidence="9">
    <location>
        <begin position="72"/>
        <end position="162"/>
    </location>
</feature>
<dbReference type="OrthoDB" id="9806984at2"/>
<keyword evidence="6 8" id="KW-0472">Membrane</keyword>
<keyword evidence="11" id="KW-1185">Reference proteome</keyword>
<dbReference type="PANTHER" id="PTHR30462:SF0">
    <property type="entry name" value="INTERMEMBRANE TRANSPORT PROTEIN YEBT"/>
    <property type="match status" value="1"/>
</dbReference>
<feature type="transmembrane region" description="Helical" evidence="8">
    <location>
        <begin position="48"/>
        <end position="69"/>
    </location>
</feature>
<dbReference type="Proteomes" id="UP000253628">
    <property type="component" value="Unassembled WGS sequence"/>
</dbReference>
<feature type="region of interest" description="Disordered" evidence="7">
    <location>
        <begin position="1"/>
        <end position="37"/>
    </location>
</feature>
<evidence type="ECO:0000256" key="7">
    <source>
        <dbReference type="SAM" id="MobiDB-lite"/>
    </source>
</evidence>
<evidence type="ECO:0000256" key="5">
    <source>
        <dbReference type="ARBA" id="ARBA00022989"/>
    </source>
</evidence>
<evidence type="ECO:0000259" key="9">
    <source>
        <dbReference type="Pfam" id="PF02470"/>
    </source>
</evidence>
<evidence type="ECO:0000256" key="8">
    <source>
        <dbReference type="SAM" id="Phobius"/>
    </source>
</evidence>
<proteinExistence type="predicted"/>
<keyword evidence="2" id="KW-1003">Cell membrane</keyword>
<dbReference type="EMBL" id="QNRQ01000003">
    <property type="protein sequence ID" value="RBP40872.1"/>
    <property type="molecule type" value="Genomic_DNA"/>
</dbReference>
<dbReference type="GO" id="GO:0005886">
    <property type="term" value="C:plasma membrane"/>
    <property type="evidence" value="ECO:0007669"/>
    <property type="project" value="UniProtKB-SubCell"/>
</dbReference>
<feature type="domain" description="Mce/MlaD" evidence="9">
    <location>
        <begin position="191"/>
        <end position="258"/>
    </location>
</feature>
<dbReference type="InterPro" id="IPR051800">
    <property type="entry name" value="PqiA-PqiB_transport"/>
</dbReference>
<feature type="domain" description="Mce/MlaD" evidence="9">
    <location>
        <begin position="327"/>
        <end position="425"/>
    </location>
</feature>
<keyword evidence="3" id="KW-0997">Cell inner membrane</keyword>
<sequence length="571" mass="61634">MTDDPNKPSQPAAGPVQTNTGNDDNTGNGNDGIPAPRITPRRAARISWIWLVPLVAALIGASLLVKSWLETGPVVTIRFQSADGIEVGQTKLRYKDVVVGVVKDIRVSRDRSKVVVKAQLNREGSQYITRKDTRFWVVRPRLGISGVSGLGTLLSGPYIGVDTVRGSEDGPAVYEFIGQEKPPEVANDRSGRRFVLQAADLGSLEIGSPVYYRRIPVGRVIDYQLDESGRTVNIQIFVDAPNDKFVTSESRFWNASGIDFSLSGSGVAIKTGSLASVIAGGIAFATADEEQAKPVPADTVFTLSNSEVQAMADPDGTPFRVDMIFHQSVRGLKVGAPVEFRGLALGKVVDIDLEFNPKEVQFYVLVKTMLYPMRFGDAYDQLSQFEKGADYSGQYLLGPLVQQGMRAQIQPSNLLTGQQLIALDFFPDAPPVKFDSSKMPIVLPTIAGSFDRLQQQISSIVGKIDAVPFAGISNDLQSSLKSLNQLLKGLNGKVSPQAAATLKSAQNALNKVDNMLTQESSTGGNLNNVLRELTAAAKSLRALGDYLQTDPAALVRGRSADKLPTVDRSRQ</sequence>
<comment type="subcellular location">
    <subcellularLocation>
        <location evidence="1">Cell inner membrane</location>
    </subcellularLocation>
</comment>
<keyword evidence="4 8" id="KW-0812">Transmembrane</keyword>
<dbReference type="Pfam" id="PF02470">
    <property type="entry name" value="MlaD"/>
    <property type="match status" value="3"/>
</dbReference>
<name>A0A366HH69_9BURK</name>
<protein>
    <submittedName>
        <fullName evidence="10">Paraquat-inducible protein B</fullName>
    </submittedName>
</protein>
<dbReference type="PANTHER" id="PTHR30462">
    <property type="entry name" value="INTERMEMBRANE TRANSPORT PROTEIN PQIB-RELATED"/>
    <property type="match status" value="1"/>
</dbReference>
<comment type="caution">
    <text evidence="10">The sequence shown here is derived from an EMBL/GenBank/DDBJ whole genome shotgun (WGS) entry which is preliminary data.</text>
</comment>
<evidence type="ECO:0000256" key="3">
    <source>
        <dbReference type="ARBA" id="ARBA00022519"/>
    </source>
</evidence>